<dbReference type="SUPFAM" id="SSF52151">
    <property type="entry name" value="FabD/lysophospholipase-like"/>
    <property type="match status" value="1"/>
</dbReference>
<dbReference type="FunFam" id="3.40.50.1820:FF:000116">
    <property type="entry name" value="Sterigmatocystin biosynthesis polyketide synthase"/>
    <property type="match status" value="1"/>
</dbReference>
<dbReference type="InterPro" id="IPR016035">
    <property type="entry name" value="Acyl_Trfase/lysoPLipase"/>
</dbReference>
<dbReference type="Gene3D" id="1.10.1200.10">
    <property type="entry name" value="ACP-like"/>
    <property type="match status" value="2"/>
</dbReference>
<dbReference type="GO" id="GO:0004312">
    <property type="term" value="F:fatty acid synthase activity"/>
    <property type="evidence" value="ECO:0007669"/>
    <property type="project" value="TreeGrafter"/>
</dbReference>
<comment type="cofactor">
    <cofactor evidence="1">
        <name>pantetheine 4'-phosphate</name>
        <dbReference type="ChEBI" id="CHEBI:47942"/>
    </cofactor>
</comment>
<dbReference type="GO" id="GO:0031177">
    <property type="term" value="F:phosphopantetheine binding"/>
    <property type="evidence" value="ECO:0007669"/>
    <property type="project" value="InterPro"/>
</dbReference>
<evidence type="ECO:0000259" key="10">
    <source>
        <dbReference type="PROSITE" id="PS52019"/>
    </source>
</evidence>
<keyword evidence="6" id="KW-0511">Multifunctional enzyme</keyword>
<evidence type="ECO:0000256" key="2">
    <source>
        <dbReference type="ARBA" id="ARBA00022450"/>
    </source>
</evidence>
<dbReference type="PROSITE" id="PS50075">
    <property type="entry name" value="CARRIER"/>
    <property type="match status" value="2"/>
</dbReference>
<evidence type="ECO:0000256" key="3">
    <source>
        <dbReference type="ARBA" id="ARBA00022553"/>
    </source>
</evidence>
<feature type="active site" description="Proton donor; for dehydratase activity" evidence="7">
    <location>
        <position position="723"/>
    </location>
</feature>
<evidence type="ECO:0000256" key="7">
    <source>
        <dbReference type="PROSITE-ProRule" id="PRU01363"/>
    </source>
</evidence>
<evidence type="ECO:0000256" key="4">
    <source>
        <dbReference type="ARBA" id="ARBA00022679"/>
    </source>
</evidence>
<dbReference type="InterPro" id="IPR050091">
    <property type="entry name" value="PKS_NRPS_Biosynth_Enz"/>
</dbReference>
<keyword evidence="5" id="KW-0677">Repeat</keyword>
<reference evidence="11" key="2">
    <citation type="submission" date="2020-09" db="EMBL/GenBank/DDBJ databases">
        <title>Reference genome assembly for Australian Ascochyta lentis isolate Al4.</title>
        <authorList>
            <person name="Lee R.C."/>
            <person name="Farfan-Caceres L.M."/>
            <person name="Debler J.W."/>
            <person name="Williams A.H."/>
            <person name="Henares B.M."/>
        </authorList>
    </citation>
    <scope>NUCLEOTIDE SEQUENCE</scope>
    <source>
        <strain evidence="11">Al4</strain>
    </source>
</reference>
<dbReference type="GO" id="GO:0006633">
    <property type="term" value="P:fatty acid biosynthetic process"/>
    <property type="evidence" value="ECO:0007669"/>
    <property type="project" value="TreeGrafter"/>
</dbReference>
<name>A0A8H7ISX8_9PLEO</name>
<feature type="active site" description="Proton acceptor; for dehydratase activity" evidence="7">
    <location>
        <position position="530"/>
    </location>
</feature>
<dbReference type="InterPro" id="IPR049551">
    <property type="entry name" value="PKS_DH_C"/>
</dbReference>
<dbReference type="InterPro" id="IPR014043">
    <property type="entry name" value="Acyl_transferase_dom"/>
</dbReference>
<dbReference type="InterPro" id="IPR016036">
    <property type="entry name" value="Malonyl_transacylase_ACP-bd"/>
</dbReference>
<feature type="region of interest" description="Disordered" evidence="8">
    <location>
        <begin position="838"/>
        <end position="873"/>
    </location>
</feature>
<evidence type="ECO:0008006" key="13">
    <source>
        <dbReference type="Google" id="ProtNLM"/>
    </source>
</evidence>
<dbReference type="Pfam" id="PF00975">
    <property type="entry name" value="Thioesterase"/>
    <property type="match status" value="1"/>
</dbReference>
<dbReference type="InterPro" id="IPR030918">
    <property type="entry name" value="PT_fungal_PKS"/>
</dbReference>
<feature type="region of interest" description="C-terminal hotdog fold" evidence="7">
    <location>
        <begin position="662"/>
        <end position="810"/>
    </location>
</feature>
<keyword evidence="2" id="KW-0596">Phosphopantetheine</keyword>
<evidence type="ECO:0000256" key="5">
    <source>
        <dbReference type="ARBA" id="ARBA00022737"/>
    </source>
</evidence>
<feature type="compositionally biased region" description="Polar residues" evidence="8">
    <location>
        <begin position="841"/>
        <end position="852"/>
    </location>
</feature>
<dbReference type="InterPro" id="IPR001031">
    <property type="entry name" value="Thioesterase"/>
</dbReference>
<protein>
    <recommendedName>
        <fullName evidence="13">Polyketide synthase</fullName>
    </recommendedName>
</protein>
<gene>
    <name evidence="11" type="ORF">EKO04_010536</name>
</gene>
<feature type="domain" description="Carrier" evidence="9">
    <location>
        <begin position="899"/>
        <end position="978"/>
    </location>
</feature>
<evidence type="ECO:0000313" key="12">
    <source>
        <dbReference type="Proteomes" id="UP000651452"/>
    </source>
</evidence>
<dbReference type="InterPro" id="IPR036736">
    <property type="entry name" value="ACP-like_sf"/>
</dbReference>
<dbReference type="EMBL" id="RZGK01000020">
    <property type="protein sequence ID" value="KAF9691770.1"/>
    <property type="molecule type" value="Genomic_DNA"/>
</dbReference>
<accession>A0A8H7ISX8</accession>
<dbReference type="NCBIfam" id="TIGR04532">
    <property type="entry name" value="PT_fungal_PKS"/>
    <property type="match status" value="1"/>
</dbReference>
<proteinExistence type="predicted"/>
<keyword evidence="3" id="KW-0597">Phosphoprotein</keyword>
<dbReference type="InterPro" id="IPR020806">
    <property type="entry name" value="PKS_PP-bd"/>
</dbReference>
<dbReference type="SMART" id="SM00827">
    <property type="entry name" value="PKS_AT"/>
    <property type="match status" value="1"/>
</dbReference>
<dbReference type="OrthoDB" id="329835at2759"/>
<keyword evidence="12" id="KW-1185">Reference proteome</keyword>
<dbReference type="InterPro" id="IPR009081">
    <property type="entry name" value="PP-bd_ACP"/>
</dbReference>
<feature type="domain" description="PKS/mFAS DH" evidence="10">
    <location>
        <begin position="498"/>
        <end position="810"/>
    </location>
</feature>
<dbReference type="PROSITE" id="PS52019">
    <property type="entry name" value="PKS_MFAS_DH"/>
    <property type="match status" value="1"/>
</dbReference>
<dbReference type="InterPro" id="IPR029058">
    <property type="entry name" value="AB_hydrolase_fold"/>
</dbReference>
<keyword evidence="4" id="KW-0808">Transferase</keyword>
<dbReference type="PANTHER" id="PTHR43775:SF40">
    <property type="entry name" value="NORSOLORINIC ACID SYNTHASE STCA"/>
    <property type="match status" value="1"/>
</dbReference>
<dbReference type="Pfam" id="PF00550">
    <property type="entry name" value="PP-binding"/>
    <property type="match status" value="2"/>
</dbReference>
<evidence type="ECO:0000256" key="1">
    <source>
        <dbReference type="ARBA" id="ARBA00001957"/>
    </source>
</evidence>
<feature type="domain" description="Carrier" evidence="9">
    <location>
        <begin position="1043"/>
        <end position="1122"/>
    </location>
</feature>
<dbReference type="PANTHER" id="PTHR43775">
    <property type="entry name" value="FATTY ACID SYNTHASE"/>
    <property type="match status" value="1"/>
</dbReference>
<evidence type="ECO:0000256" key="6">
    <source>
        <dbReference type="ARBA" id="ARBA00023268"/>
    </source>
</evidence>
<feature type="region of interest" description="Disordered" evidence="8">
    <location>
        <begin position="447"/>
        <end position="482"/>
    </location>
</feature>
<evidence type="ECO:0000313" key="11">
    <source>
        <dbReference type="EMBL" id="KAF9691770.1"/>
    </source>
</evidence>
<reference evidence="11" key="1">
    <citation type="submission" date="2018-12" db="EMBL/GenBank/DDBJ databases">
        <authorList>
            <person name="Syme R.A."/>
            <person name="Farfan-Caceres L."/>
            <person name="Lichtenzveig J."/>
        </authorList>
    </citation>
    <scope>NUCLEOTIDE SEQUENCE</scope>
    <source>
        <strain evidence="11">Al4</strain>
    </source>
</reference>
<dbReference type="Gene3D" id="3.40.366.10">
    <property type="entry name" value="Malonyl-Coenzyme A Acyl Carrier Protein, domain 2"/>
    <property type="match status" value="1"/>
</dbReference>
<feature type="region of interest" description="Disordered" evidence="8">
    <location>
        <begin position="1125"/>
        <end position="1149"/>
    </location>
</feature>
<dbReference type="Gene3D" id="3.40.50.1820">
    <property type="entry name" value="alpha/beta hydrolase"/>
    <property type="match status" value="1"/>
</dbReference>
<dbReference type="Gene3D" id="3.10.129.110">
    <property type="entry name" value="Polyketide synthase dehydratase"/>
    <property type="match status" value="1"/>
</dbReference>
<dbReference type="Proteomes" id="UP000651452">
    <property type="component" value="Unassembled WGS sequence"/>
</dbReference>
<dbReference type="SUPFAM" id="SSF53474">
    <property type="entry name" value="alpha/beta-Hydrolases"/>
    <property type="match status" value="1"/>
</dbReference>
<dbReference type="Pfam" id="PF14765">
    <property type="entry name" value="PS-DH"/>
    <property type="match status" value="1"/>
</dbReference>
<sequence>MVKYLEDPNVQGSSLPQLSYTTTARRLHHLFRVSVCGSSVADIKAKLEHAIANGEGTTRAKVKPSILFAFTGQGSQYIGMGRQLVQAYPTFKSDLKYMDRLCTTSGLPSFLHTITTADGDIDQFPPVVVQLAITALGMALAKLLKHFGVAPHALVGHSLGIYAALNVAGVLSVSDTLYLVGQRAKLLQERCNRGTHSMLATKATTSQLAEILAGKRYEVACINGPTQVVITGANRNIDAAKAVLLQHGIKSTLLKVPFAFHSEQVDPILPSLEVLARGLEYRKPTIPILCPLTGATITEKGIIGPAYLAKHCREAVNIEAALAYAQKPGLVNDKTLTIEVGPHPVVCDMVKACLGSALPSLNVLRRGGNIWQDLNKLLATVYSNGYDLDWLEYHGPFEASHRVVGDLPAYAWDLKDYFLPYKGDWCLHRHAYDCCCADSNGPISLTGKPAGLTPTGKLTEPNTSATGPKLPKVQPGSSADAESRKFEVISHPSTSTVHRVIEEKIEALGATVITETDVSRPDINSIAQGHTVNNIPLCTPSVYADIGLVLGNYIMKRLRPGRPGMTVVADLVVDKALIPHGLAPQLLRSKVTLEWPAKAAGLVKEARCEFYSVDATGKPTTNHSWCKLQFVDGPNVLKPIQAEVPRYQERIQHLRAGVKRGDFVHYTGRSGYKLMSNVAHFHPDYKLLDNVIFDESTMEACSTVNTAKITSKGDFAAHPAYVDAITQPGGFSLNAQDSTDIDVSVFVNHGWESFQIFEAAQPDKTYDLYTQMKHHKADLYHGDTVVLDGAKVVAFFKGLSLRNVQRKVLRMVLQQNLDKANRLAGKPVTKAPVVSAAPISKTPSKTQDTTVRTPAVEKKLAAPPKPQTATPVIPATPAVSVTPAVPATTPINAATGTVEQTSSKAHEALVIIAEESGIDISEMTDETIFADVGIDSLMSMVIGSRLREEMDLDLDTDFSIFADFPTVKSLKVFLGGAEVTEPVEASEQALLYEKPAASAQEPQVKPAPAAESIFDTPSFSTQDFPPKVQAQVEATVHDVPERLDHSPIVDSALEIISEESGIVISELTDDCVFADIGIDSLMSMVIGSRLREELDLDLDTDFSIFADFPTVKSLKDFLSGSSPGSSSSISDEYDFASPTTTPEFSDGEESLPMIRKNRVEACRAAPSLIIQGKPKTADKTIFMLPDGSGSASSYLTIPRIGDRVCMIGLNSPYLRDPENMDCTHTALIASFCQEIRRRQPYGPYYLGGWSSGGAFAYVCAEALTNMGQKVAGIVIIDAPVPQVMEHLPTSFYEYCNKIGLFGHDEPPPYLIPHFEATVDVMMPYKVKPLKTKQMPKVGILWASDTVMDEKDAPKMKGMHFMVQKRTDFGPDGWDTVLPGAQFILDTVQGGNHFTIMAKENVHQVRDLVAKVME</sequence>
<dbReference type="SMART" id="SM00823">
    <property type="entry name" value="PKS_PP"/>
    <property type="match status" value="2"/>
</dbReference>
<dbReference type="InterPro" id="IPR049900">
    <property type="entry name" value="PKS_mFAS_DH"/>
</dbReference>
<dbReference type="InterPro" id="IPR042104">
    <property type="entry name" value="PKS_dehydratase_sf"/>
</dbReference>
<feature type="region of interest" description="N-terminal hotdog fold" evidence="7">
    <location>
        <begin position="498"/>
        <end position="635"/>
    </location>
</feature>
<evidence type="ECO:0000256" key="8">
    <source>
        <dbReference type="SAM" id="MobiDB-lite"/>
    </source>
</evidence>
<dbReference type="SUPFAM" id="SSF47336">
    <property type="entry name" value="ACP-like"/>
    <property type="match status" value="2"/>
</dbReference>
<dbReference type="InterPro" id="IPR001227">
    <property type="entry name" value="Ac_transferase_dom_sf"/>
</dbReference>
<evidence type="ECO:0000259" key="9">
    <source>
        <dbReference type="PROSITE" id="PS50075"/>
    </source>
</evidence>
<dbReference type="Pfam" id="PF00698">
    <property type="entry name" value="Acyl_transf_1"/>
    <property type="match status" value="1"/>
</dbReference>
<dbReference type="GO" id="GO:0044550">
    <property type="term" value="P:secondary metabolite biosynthetic process"/>
    <property type="evidence" value="ECO:0007669"/>
    <property type="project" value="TreeGrafter"/>
</dbReference>
<dbReference type="FunFam" id="1.10.1200.10:FF:000011">
    <property type="entry name" value="Sterigmatocystin biosynthesis polyketide synthase"/>
    <property type="match status" value="2"/>
</dbReference>
<organism evidence="11 12">
    <name type="scientific">Ascochyta lentis</name>
    <dbReference type="NCBI Taxonomy" id="205686"/>
    <lineage>
        <taxon>Eukaryota</taxon>
        <taxon>Fungi</taxon>
        <taxon>Dikarya</taxon>
        <taxon>Ascomycota</taxon>
        <taxon>Pezizomycotina</taxon>
        <taxon>Dothideomycetes</taxon>
        <taxon>Pleosporomycetidae</taxon>
        <taxon>Pleosporales</taxon>
        <taxon>Pleosporineae</taxon>
        <taxon>Didymellaceae</taxon>
        <taxon>Ascochyta</taxon>
    </lineage>
</organism>
<dbReference type="SUPFAM" id="SSF55048">
    <property type="entry name" value="Probable ACP-binding domain of malonyl-CoA ACP transacylase"/>
    <property type="match status" value="1"/>
</dbReference>
<comment type="caution">
    <text evidence="11">The sequence shown here is derived from an EMBL/GenBank/DDBJ whole genome shotgun (WGS) entry which is preliminary data.</text>
</comment>
<dbReference type="Gene3D" id="3.30.70.3290">
    <property type="match status" value="1"/>
</dbReference>